<gene>
    <name evidence="3" type="ORF">K460DRAFT_376524</name>
</gene>
<dbReference type="EMBL" id="ML976616">
    <property type="protein sequence ID" value="KAF1844988.1"/>
    <property type="molecule type" value="Genomic_DNA"/>
</dbReference>
<dbReference type="Pfam" id="PF13424">
    <property type="entry name" value="TPR_12"/>
    <property type="match status" value="1"/>
</dbReference>
<dbReference type="PANTHER" id="PTHR35205">
    <property type="entry name" value="NB-ARC AND TPR DOMAIN PROTEIN"/>
    <property type="match status" value="1"/>
</dbReference>
<reference evidence="3" key="1">
    <citation type="submission" date="2020-01" db="EMBL/GenBank/DDBJ databases">
        <authorList>
            <consortium name="DOE Joint Genome Institute"/>
            <person name="Haridas S."/>
            <person name="Albert R."/>
            <person name="Binder M."/>
            <person name="Bloem J."/>
            <person name="Labutti K."/>
            <person name="Salamov A."/>
            <person name="Andreopoulos B."/>
            <person name="Baker S.E."/>
            <person name="Barry K."/>
            <person name="Bills G."/>
            <person name="Bluhm B.H."/>
            <person name="Cannon C."/>
            <person name="Castanera R."/>
            <person name="Culley D.E."/>
            <person name="Daum C."/>
            <person name="Ezra D."/>
            <person name="Gonzalez J.B."/>
            <person name="Henrissat B."/>
            <person name="Kuo A."/>
            <person name="Liang C."/>
            <person name="Lipzen A."/>
            <person name="Lutzoni F."/>
            <person name="Magnuson J."/>
            <person name="Mondo S."/>
            <person name="Nolan M."/>
            <person name="Ohm R."/>
            <person name="Pangilinan J."/>
            <person name="Park H.-J."/>
            <person name="Ramirez L."/>
            <person name="Alfaro M."/>
            <person name="Sun H."/>
            <person name="Tritt A."/>
            <person name="Yoshinaga Y."/>
            <person name="Zwiers L.-H."/>
            <person name="Turgeon B.G."/>
            <person name="Goodwin S.B."/>
            <person name="Spatafora J.W."/>
            <person name="Crous P.W."/>
            <person name="Grigoriev I.V."/>
        </authorList>
    </citation>
    <scope>NUCLEOTIDE SEQUENCE</scope>
    <source>
        <strain evidence="3">CBS 394.84</strain>
    </source>
</reference>
<dbReference type="OrthoDB" id="3938393at2759"/>
<sequence length="698" mass="79213">MEDLLKQGNSEQSFRSLAIYGLGGVGKSTVALKYARAKFELAELDAVFWVYSETSNSIKQSFTDIALRLRLPGVDTGNHDENRLLVLYWLQQTKCRWLLIYDNAETLELIRTHWPVAACGQAIITTRNVSFAYAIADSGLELATWDADTGARFLLHLLSDQPKDETFLARELSSKLGGHALAISHTAGLIHQRALTIEEFLNMYDKRPTLMHRKQGDNPFSTLWDISFSSLSLQSHNILGVLCFLASDHIPQSLFELELAVDLPENLQFCADDFEFADAVHELLNLTLIKRDRESRALSVHRLVQMSFRYFMTPDQREGSFNNAVSLVSKAFPRRGPDVAQSYLVWSQCSMYVPHVLSLKDAFRQARKSNPKFTGTQVYCDLNNQCQQHLLEVNQCGALEDLIGVTEMALSTLPEEQQTPGLQCPLLSQSGQLLIRLGKPAEGVSRLRQSYDIQSHEQPSNFRDLAWAAGDVANGMGTLNEFPEAIRWHERARHHWFCGPNDQTSERGHWPAYMERNLAVALVWSGLLDQAREIATSALHQIESTDPYDWVVAAYTRFTLGTISFKERNFETAQDHLEHAAHLWMKKGDLQTHPFNAACMYRLAGTELIQGNYERAIDHLRQASTIISMQEPALIAERARCLFGLSKALHRQQGDQHPLPEVLKFRHEAELLLRSRDPNVEDLHLESTYDSLVNILWR</sequence>
<dbReference type="InterPro" id="IPR056681">
    <property type="entry name" value="DUF7779"/>
</dbReference>
<dbReference type="SUPFAM" id="SSF52540">
    <property type="entry name" value="P-loop containing nucleoside triphosphate hydrolases"/>
    <property type="match status" value="1"/>
</dbReference>
<evidence type="ECO:0000259" key="1">
    <source>
        <dbReference type="Pfam" id="PF00931"/>
    </source>
</evidence>
<dbReference type="GeneID" id="63852139"/>
<dbReference type="Proteomes" id="UP000800039">
    <property type="component" value="Unassembled WGS sequence"/>
</dbReference>
<dbReference type="Pfam" id="PF25000">
    <property type="entry name" value="DUF7779"/>
    <property type="match status" value="1"/>
</dbReference>
<dbReference type="InterPro" id="IPR011990">
    <property type="entry name" value="TPR-like_helical_dom_sf"/>
</dbReference>
<dbReference type="SUPFAM" id="SSF48452">
    <property type="entry name" value="TPR-like"/>
    <property type="match status" value="2"/>
</dbReference>
<evidence type="ECO:0000313" key="3">
    <source>
        <dbReference type="EMBL" id="KAF1844988.1"/>
    </source>
</evidence>
<evidence type="ECO:0000313" key="4">
    <source>
        <dbReference type="Proteomes" id="UP000800039"/>
    </source>
</evidence>
<dbReference type="RefSeq" id="XP_040787551.1">
    <property type="nucleotide sequence ID" value="XM_040934888.1"/>
</dbReference>
<comment type="caution">
    <text evidence="3">The sequence shown here is derived from an EMBL/GenBank/DDBJ whole genome shotgun (WGS) entry which is preliminary data.</text>
</comment>
<dbReference type="AlphaFoldDB" id="A0A9P4L882"/>
<dbReference type="InterPro" id="IPR002182">
    <property type="entry name" value="NB-ARC"/>
</dbReference>
<accession>A0A9P4L882</accession>
<feature type="domain" description="DUF7779" evidence="2">
    <location>
        <begin position="227"/>
        <end position="316"/>
    </location>
</feature>
<dbReference type="Pfam" id="PF00931">
    <property type="entry name" value="NB-ARC"/>
    <property type="match status" value="1"/>
</dbReference>
<name>A0A9P4L882_9PLEO</name>
<evidence type="ECO:0000259" key="2">
    <source>
        <dbReference type="Pfam" id="PF25000"/>
    </source>
</evidence>
<dbReference type="InterPro" id="IPR027417">
    <property type="entry name" value="P-loop_NTPase"/>
</dbReference>
<keyword evidence="4" id="KW-1185">Reference proteome</keyword>
<feature type="domain" description="NB-ARC" evidence="1">
    <location>
        <begin position="5"/>
        <end position="136"/>
    </location>
</feature>
<dbReference type="Gene3D" id="1.25.40.10">
    <property type="entry name" value="Tetratricopeptide repeat domain"/>
    <property type="match status" value="1"/>
</dbReference>
<proteinExistence type="predicted"/>
<dbReference type="GO" id="GO:0043531">
    <property type="term" value="F:ADP binding"/>
    <property type="evidence" value="ECO:0007669"/>
    <property type="project" value="InterPro"/>
</dbReference>
<dbReference type="PANTHER" id="PTHR35205:SF1">
    <property type="entry name" value="ZU5 DOMAIN-CONTAINING PROTEIN"/>
    <property type="match status" value="1"/>
</dbReference>
<protein>
    <submittedName>
        <fullName evidence="3">Tetratricopeptide-like helical</fullName>
    </submittedName>
</protein>
<dbReference type="Gene3D" id="3.40.50.300">
    <property type="entry name" value="P-loop containing nucleotide triphosphate hydrolases"/>
    <property type="match status" value="1"/>
</dbReference>
<organism evidence="3 4">
    <name type="scientific">Cucurbitaria berberidis CBS 394.84</name>
    <dbReference type="NCBI Taxonomy" id="1168544"/>
    <lineage>
        <taxon>Eukaryota</taxon>
        <taxon>Fungi</taxon>
        <taxon>Dikarya</taxon>
        <taxon>Ascomycota</taxon>
        <taxon>Pezizomycotina</taxon>
        <taxon>Dothideomycetes</taxon>
        <taxon>Pleosporomycetidae</taxon>
        <taxon>Pleosporales</taxon>
        <taxon>Pleosporineae</taxon>
        <taxon>Cucurbitariaceae</taxon>
        <taxon>Cucurbitaria</taxon>
    </lineage>
</organism>